<evidence type="ECO:0000256" key="7">
    <source>
        <dbReference type="ARBA" id="ARBA00022749"/>
    </source>
</evidence>
<evidence type="ECO:0000256" key="3">
    <source>
        <dbReference type="ARBA" id="ARBA00012746"/>
    </source>
</evidence>
<dbReference type="PRINTS" id="PR00097">
    <property type="entry name" value="ANTSNTHASEII"/>
</dbReference>
<keyword evidence="6 11" id="KW-0547">Nucleotide-binding</keyword>
<evidence type="ECO:0000256" key="9">
    <source>
        <dbReference type="ARBA" id="ARBA00022840"/>
    </source>
</evidence>
<dbReference type="UniPathway" id="UPA00189">
    <property type="reaction ID" value="UER00296"/>
</dbReference>
<dbReference type="InterPro" id="IPR004739">
    <property type="entry name" value="GMP_synth_GATase"/>
</dbReference>
<sequence length="528" mass="59109">MSRVAIIDFGSQFTQLLARRIRDLNIYSEIFLPNVAFDLIKGVDAFILSGGPRSVPNSGGIPKIVHDILQFNEKTSIPVLGICYGLQILSNYFESDVVSNCNKEFGKTILNIIKNSKIIENIWESGDQACVWMSHADSVYNVPRGFEVIAYSVLNNSIAMVANEQRRIYGMQFHPEVYHTPDGINLLANFLDIAGCKKDWTVTSFIDDQQDAIKKQIGNKKVIAALSGGVDSSVAAALTYKAIGNQLHCVFINNGLLRYNEVEKVKQLFINELKIPVTIVDKSAVFLNRLKSITDPERKRKIIGETFIEIFEEEASKLEGIEFLMQGTIYPDVVESGGSGSIAKESVVIKSHHNVGGLPKTMKFKLVEPLKYLFKDEVRILGRNLGISTEILMRHPFPGPGLAVRIIGEITEEKVRMLQAADDIYINLIKKYELYDIIWQAFVVLLPVKTVGVMGDRRTYGHACVLRAVNSHDGMTAESFPFCMDEETQWKFFKCIQEASNAIINSVNGINRVAYDITSKPPATIEWE</sequence>
<feature type="binding site" evidence="12">
    <location>
        <begin position="227"/>
        <end position="233"/>
    </location>
    <ligand>
        <name>ATP</name>
        <dbReference type="ChEBI" id="CHEBI:30616"/>
    </ligand>
</feature>
<dbReference type="RefSeq" id="WP_065432313.1">
    <property type="nucleotide sequence ID" value="NZ_BDDL01000014.1"/>
</dbReference>
<comment type="caution">
    <text evidence="14">The sequence shown here is derived from an EMBL/GenBank/DDBJ whole genome shotgun (WGS) entry which is preliminary data.</text>
</comment>
<keyword evidence="9 11" id="KW-0067">ATP-binding</keyword>
<dbReference type="AlphaFoldDB" id="A0A170RL57"/>
<dbReference type="Gene3D" id="3.30.300.10">
    <property type="match status" value="1"/>
</dbReference>
<dbReference type="Pfam" id="PF00117">
    <property type="entry name" value="GATase"/>
    <property type="match status" value="1"/>
</dbReference>
<protein>
    <recommendedName>
        <fullName evidence="4 11">GMP synthase [glutamine-hydrolyzing]</fullName>
        <ecNumber evidence="3 11">6.3.5.2</ecNumber>
    </recommendedName>
    <alternativeName>
        <fullName evidence="11">GMP synthetase</fullName>
    </alternativeName>
    <alternativeName>
        <fullName evidence="11">Glutamine amidotransferase</fullName>
    </alternativeName>
</protein>
<dbReference type="InterPro" id="IPR029062">
    <property type="entry name" value="Class_I_gatase-like"/>
</dbReference>
<evidence type="ECO:0000256" key="2">
    <source>
        <dbReference type="ARBA" id="ARBA00005153"/>
    </source>
</evidence>
<dbReference type="InterPro" id="IPR025777">
    <property type="entry name" value="GMPS_ATP_PPase_dom"/>
</dbReference>
<dbReference type="PRINTS" id="PR00096">
    <property type="entry name" value="GATASE"/>
</dbReference>
<evidence type="ECO:0000313" key="15">
    <source>
        <dbReference type="Proteomes" id="UP000092677"/>
    </source>
</evidence>
<dbReference type="InterPro" id="IPR022310">
    <property type="entry name" value="NAD/GMP_synthase"/>
</dbReference>
<gene>
    <name evidence="11 14" type="primary">guaA</name>
    <name evidence="14" type="ORF">EHRUM2_00920</name>
</gene>
<evidence type="ECO:0000259" key="13">
    <source>
        <dbReference type="PROSITE" id="PS51553"/>
    </source>
</evidence>
<dbReference type="InterPro" id="IPR014729">
    <property type="entry name" value="Rossmann-like_a/b/a_fold"/>
</dbReference>
<keyword evidence="7 11" id="KW-0332">GMP biosynthesis</keyword>
<proteinExistence type="inferred from homology"/>
<dbReference type="Gene3D" id="3.40.50.880">
    <property type="match status" value="1"/>
</dbReference>
<feature type="active site" evidence="11">
    <location>
        <position position="174"/>
    </location>
</feature>
<dbReference type="Pfam" id="PF00958">
    <property type="entry name" value="GMP_synt_C"/>
    <property type="match status" value="1"/>
</dbReference>
<evidence type="ECO:0000256" key="6">
    <source>
        <dbReference type="ARBA" id="ARBA00022741"/>
    </source>
</evidence>
<dbReference type="Gene3D" id="3.40.50.620">
    <property type="entry name" value="HUPs"/>
    <property type="match status" value="1"/>
</dbReference>
<evidence type="ECO:0000313" key="14">
    <source>
        <dbReference type="EMBL" id="GAT76894.1"/>
    </source>
</evidence>
<dbReference type="GO" id="GO:0005829">
    <property type="term" value="C:cytosol"/>
    <property type="evidence" value="ECO:0007669"/>
    <property type="project" value="TreeGrafter"/>
</dbReference>
<evidence type="ECO:0000256" key="11">
    <source>
        <dbReference type="HAMAP-Rule" id="MF_00344"/>
    </source>
</evidence>
<dbReference type="FunFam" id="3.40.50.620:FF:000001">
    <property type="entry name" value="GMP synthase [glutamine-hydrolyzing]"/>
    <property type="match status" value="1"/>
</dbReference>
<dbReference type="HAMAP" id="MF_00344">
    <property type="entry name" value="GMP_synthase"/>
    <property type="match status" value="1"/>
</dbReference>
<feature type="active site" description="Nucleophile" evidence="11">
    <location>
        <position position="83"/>
    </location>
</feature>
<dbReference type="PANTHER" id="PTHR11922">
    <property type="entry name" value="GMP SYNTHASE-RELATED"/>
    <property type="match status" value="1"/>
</dbReference>
<name>A0A170RL57_EHRRU</name>
<accession>A0A170RL57</accession>
<dbReference type="Proteomes" id="UP000092677">
    <property type="component" value="Unassembled WGS sequence"/>
</dbReference>
<dbReference type="NCBIfam" id="NF000848">
    <property type="entry name" value="PRK00074.1"/>
    <property type="match status" value="1"/>
</dbReference>
<dbReference type="SUPFAM" id="SSF52402">
    <property type="entry name" value="Adenine nucleotide alpha hydrolases-like"/>
    <property type="match status" value="1"/>
</dbReference>
<evidence type="ECO:0000256" key="4">
    <source>
        <dbReference type="ARBA" id="ARBA00021562"/>
    </source>
</evidence>
<dbReference type="PANTHER" id="PTHR11922:SF2">
    <property type="entry name" value="GMP SYNTHASE [GLUTAMINE-HYDROLYZING]"/>
    <property type="match status" value="1"/>
</dbReference>
<dbReference type="SUPFAM" id="SSF52317">
    <property type="entry name" value="Class I glutamine amidotransferase-like"/>
    <property type="match status" value="1"/>
</dbReference>
<dbReference type="CDD" id="cd01997">
    <property type="entry name" value="GMP_synthase_C"/>
    <property type="match status" value="1"/>
</dbReference>
<organism evidence="14 15">
    <name type="scientific">Ehrlichia ruminantium</name>
    <name type="common">heartwater rickettsia</name>
    <name type="synonym">Cowdria ruminantium</name>
    <dbReference type="NCBI Taxonomy" id="779"/>
    <lineage>
        <taxon>Bacteria</taxon>
        <taxon>Pseudomonadati</taxon>
        <taxon>Pseudomonadota</taxon>
        <taxon>Alphaproteobacteria</taxon>
        <taxon>Rickettsiales</taxon>
        <taxon>Anaplasmataceae</taxon>
        <taxon>Ehrlichia</taxon>
    </lineage>
</organism>
<comment type="catalytic activity">
    <reaction evidence="11">
        <text>XMP + L-glutamine + ATP + H2O = GMP + L-glutamate + AMP + diphosphate + 2 H(+)</text>
        <dbReference type="Rhea" id="RHEA:11680"/>
        <dbReference type="ChEBI" id="CHEBI:15377"/>
        <dbReference type="ChEBI" id="CHEBI:15378"/>
        <dbReference type="ChEBI" id="CHEBI:29985"/>
        <dbReference type="ChEBI" id="CHEBI:30616"/>
        <dbReference type="ChEBI" id="CHEBI:33019"/>
        <dbReference type="ChEBI" id="CHEBI:57464"/>
        <dbReference type="ChEBI" id="CHEBI:58115"/>
        <dbReference type="ChEBI" id="CHEBI:58359"/>
        <dbReference type="ChEBI" id="CHEBI:456215"/>
        <dbReference type="EC" id="6.3.5.2"/>
    </reaction>
</comment>
<dbReference type="NCBIfam" id="TIGR00888">
    <property type="entry name" value="guaA_Nterm"/>
    <property type="match status" value="1"/>
</dbReference>
<evidence type="ECO:0000256" key="5">
    <source>
        <dbReference type="ARBA" id="ARBA00022598"/>
    </source>
</evidence>
<evidence type="ECO:0000256" key="10">
    <source>
        <dbReference type="ARBA" id="ARBA00022962"/>
    </source>
</evidence>
<dbReference type="EC" id="6.3.5.2" evidence="3 11"/>
<dbReference type="NCBIfam" id="TIGR00884">
    <property type="entry name" value="guaA_Cterm"/>
    <property type="match status" value="1"/>
</dbReference>
<reference evidence="15" key="1">
    <citation type="submission" date="2016-05" db="EMBL/GenBank/DDBJ databases">
        <title>Draft genome sequences of four strains of Ehrlichia ruminantium, a tick-borne pathogen of ruminants, isolated from Zimbabwe, The Gambia and Ghana.</title>
        <authorList>
            <person name="Nakao R."/>
            <person name="Jongejan F."/>
            <person name="Sugimoto C."/>
        </authorList>
    </citation>
    <scope>NUCLEOTIDE SEQUENCE [LARGE SCALE GENOMIC DNA]</scope>
    <source>
        <strain evidence="15">Kerr Seringe</strain>
    </source>
</reference>
<dbReference type="FunFam" id="3.30.300.10:FF:000002">
    <property type="entry name" value="GMP synthase [glutamine-hydrolyzing]"/>
    <property type="match status" value="1"/>
</dbReference>
<dbReference type="STRING" id="779.GCA_002019755_00082"/>
<dbReference type="GO" id="GO:0005524">
    <property type="term" value="F:ATP binding"/>
    <property type="evidence" value="ECO:0007669"/>
    <property type="project" value="UniProtKB-UniRule"/>
</dbReference>
<comment type="pathway">
    <text evidence="2 11">Purine metabolism; GMP biosynthesis; GMP from XMP (L-Gln route): step 1/1.</text>
</comment>
<feature type="active site" evidence="11">
    <location>
        <position position="176"/>
    </location>
</feature>
<evidence type="ECO:0000256" key="1">
    <source>
        <dbReference type="ARBA" id="ARBA00002332"/>
    </source>
</evidence>
<dbReference type="InterPro" id="IPR001674">
    <property type="entry name" value="GMP_synth_C"/>
</dbReference>
<comment type="function">
    <text evidence="1 11">Catalyzes the synthesis of GMP from XMP.</text>
</comment>
<feature type="domain" description="GMPS ATP-PPase" evidence="13">
    <location>
        <begin position="200"/>
        <end position="394"/>
    </location>
</feature>
<dbReference type="GO" id="GO:0003921">
    <property type="term" value="F:GMP synthase activity"/>
    <property type="evidence" value="ECO:0007669"/>
    <property type="project" value="InterPro"/>
</dbReference>
<keyword evidence="5 11" id="KW-0436">Ligase</keyword>
<dbReference type="InterPro" id="IPR022955">
    <property type="entry name" value="GMP_synthase"/>
</dbReference>
<comment type="subunit">
    <text evidence="11">Homodimer.</text>
</comment>
<evidence type="ECO:0000256" key="8">
    <source>
        <dbReference type="ARBA" id="ARBA00022755"/>
    </source>
</evidence>
<keyword evidence="8 11" id="KW-0658">Purine biosynthesis</keyword>
<dbReference type="SUPFAM" id="SSF54810">
    <property type="entry name" value="GMP synthetase C-terminal dimerisation domain"/>
    <property type="match status" value="1"/>
</dbReference>
<dbReference type="CDD" id="cd01742">
    <property type="entry name" value="GATase1_GMP_Synthase"/>
    <property type="match status" value="1"/>
</dbReference>
<dbReference type="InterPro" id="IPR017926">
    <property type="entry name" value="GATASE"/>
</dbReference>
<dbReference type="PROSITE" id="PS51273">
    <property type="entry name" value="GATASE_TYPE_1"/>
    <property type="match status" value="1"/>
</dbReference>
<dbReference type="EMBL" id="BDDL01000014">
    <property type="protein sequence ID" value="GAT76894.1"/>
    <property type="molecule type" value="Genomic_DNA"/>
</dbReference>
<keyword evidence="10 11" id="KW-0315">Glutamine amidotransferase</keyword>
<dbReference type="PROSITE" id="PS51553">
    <property type="entry name" value="GMPS_ATP_PPASE"/>
    <property type="match status" value="1"/>
</dbReference>
<dbReference type="Pfam" id="PF02540">
    <property type="entry name" value="NAD_synthase"/>
    <property type="match status" value="1"/>
</dbReference>
<evidence type="ECO:0000256" key="12">
    <source>
        <dbReference type="PROSITE-ProRule" id="PRU00886"/>
    </source>
</evidence>